<reference evidence="3 4" key="1">
    <citation type="submission" date="2022-04" db="EMBL/GenBank/DDBJ databases">
        <title>Rhizobium coralii sp. nov., isolated from coral Turbinaria peltata.</title>
        <authorList>
            <person name="Sun H."/>
        </authorList>
    </citation>
    <scope>NUCLEOTIDE SEQUENCE [LARGE SCALE GENOMIC DNA]</scope>
    <source>
        <strain evidence="3 4">NTR19</strain>
    </source>
</reference>
<evidence type="ECO:0008006" key="5">
    <source>
        <dbReference type="Google" id="ProtNLM"/>
    </source>
</evidence>
<dbReference type="RefSeq" id="WP_248683403.1">
    <property type="nucleotide sequence ID" value="NZ_JALPRY010000014.1"/>
</dbReference>
<feature type="region of interest" description="Disordered" evidence="1">
    <location>
        <begin position="62"/>
        <end position="99"/>
    </location>
</feature>
<proteinExistence type="predicted"/>
<keyword evidence="4" id="KW-1185">Reference proteome</keyword>
<keyword evidence="2" id="KW-0812">Transmembrane</keyword>
<sequence length="155" mass="16620">MTDRGIGGILWSMDIAVRNLVSRMMVFFRLAIVVSLVGYTVPNATAAMHGSAFAEIEVSAPVDHHGDGDADSHGTADKQADAGHHGGGGHHDRDGSMSGKQVQKDCCQDFCFSVALPSPYQAFEPVTVATPLRVFDDSRVHGTRPSLHRPPNIRV</sequence>
<organism evidence="3 4">
    <name type="scientific">Neorhizobium turbinariae</name>
    <dbReference type="NCBI Taxonomy" id="2937795"/>
    <lineage>
        <taxon>Bacteria</taxon>
        <taxon>Pseudomonadati</taxon>
        <taxon>Pseudomonadota</taxon>
        <taxon>Alphaproteobacteria</taxon>
        <taxon>Hyphomicrobiales</taxon>
        <taxon>Rhizobiaceae</taxon>
        <taxon>Rhizobium/Agrobacterium group</taxon>
        <taxon>Neorhizobium</taxon>
    </lineage>
</organism>
<keyword evidence="2" id="KW-1133">Transmembrane helix</keyword>
<evidence type="ECO:0000313" key="3">
    <source>
        <dbReference type="EMBL" id="MCK8780821.1"/>
    </source>
</evidence>
<dbReference type="EMBL" id="JALPRY010000014">
    <property type="protein sequence ID" value="MCK8780821.1"/>
    <property type="molecule type" value="Genomic_DNA"/>
</dbReference>
<name>A0ABT0ISI9_9HYPH</name>
<gene>
    <name evidence="3" type="ORF">M0654_12580</name>
</gene>
<feature type="transmembrane region" description="Helical" evidence="2">
    <location>
        <begin position="20"/>
        <end position="41"/>
    </location>
</feature>
<feature type="compositionally biased region" description="Basic and acidic residues" evidence="1">
    <location>
        <begin position="62"/>
        <end position="95"/>
    </location>
</feature>
<evidence type="ECO:0000313" key="4">
    <source>
        <dbReference type="Proteomes" id="UP001202827"/>
    </source>
</evidence>
<protein>
    <recommendedName>
        <fullName evidence="5">DUF2946 domain-containing protein</fullName>
    </recommendedName>
</protein>
<evidence type="ECO:0000256" key="2">
    <source>
        <dbReference type="SAM" id="Phobius"/>
    </source>
</evidence>
<accession>A0ABT0ISI9</accession>
<dbReference type="Proteomes" id="UP001202827">
    <property type="component" value="Unassembled WGS sequence"/>
</dbReference>
<comment type="caution">
    <text evidence="3">The sequence shown here is derived from an EMBL/GenBank/DDBJ whole genome shotgun (WGS) entry which is preliminary data.</text>
</comment>
<evidence type="ECO:0000256" key="1">
    <source>
        <dbReference type="SAM" id="MobiDB-lite"/>
    </source>
</evidence>
<keyword evidence="2" id="KW-0472">Membrane</keyword>